<dbReference type="RefSeq" id="WP_073058124.1">
    <property type="nucleotide sequence ID" value="NZ_FQUP01000007.1"/>
</dbReference>
<dbReference type="GO" id="GO:0005886">
    <property type="term" value="C:plasma membrane"/>
    <property type="evidence" value="ECO:0007669"/>
    <property type="project" value="UniProtKB-SubCell"/>
</dbReference>
<keyword evidence="4 6" id="KW-1133">Transmembrane helix</keyword>
<feature type="transmembrane region" description="Helical" evidence="6">
    <location>
        <begin position="114"/>
        <end position="135"/>
    </location>
</feature>
<feature type="transmembrane region" description="Helical" evidence="6">
    <location>
        <begin position="142"/>
        <end position="161"/>
    </location>
</feature>
<evidence type="ECO:0000256" key="3">
    <source>
        <dbReference type="ARBA" id="ARBA00022692"/>
    </source>
</evidence>
<evidence type="ECO:0000256" key="4">
    <source>
        <dbReference type="ARBA" id="ARBA00022989"/>
    </source>
</evidence>
<feature type="transmembrane region" description="Helical" evidence="6">
    <location>
        <begin position="181"/>
        <end position="201"/>
    </location>
</feature>
<evidence type="ECO:0000256" key="6">
    <source>
        <dbReference type="SAM" id="Phobius"/>
    </source>
</evidence>
<dbReference type="GO" id="GO:0022857">
    <property type="term" value="F:transmembrane transporter activity"/>
    <property type="evidence" value="ECO:0007669"/>
    <property type="project" value="InterPro"/>
</dbReference>
<keyword evidence="5 6" id="KW-0472">Membrane</keyword>
<dbReference type="EMBL" id="FQUP01000007">
    <property type="protein sequence ID" value="SHG77395.1"/>
    <property type="molecule type" value="Genomic_DNA"/>
</dbReference>
<dbReference type="PANTHER" id="PTHR32196">
    <property type="entry name" value="ABC TRANSPORTER PERMEASE PROTEIN YPHD-RELATED-RELATED"/>
    <property type="match status" value="1"/>
</dbReference>
<evidence type="ECO:0000313" key="8">
    <source>
        <dbReference type="Proteomes" id="UP000184485"/>
    </source>
</evidence>
<dbReference type="STRING" id="1122133.SAMN02745157_4801"/>
<dbReference type="CDD" id="cd06579">
    <property type="entry name" value="TM_PBP1_transp_AraH_like"/>
    <property type="match status" value="1"/>
</dbReference>
<feature type="transmembrane region" description="Helical" evidence="6">
    <location>
        <begin position="72"/>
        <end position="94"/>
    </location>
</feature>
<feature type="transmembrane region" description="Helical" evidence="6">
    <location>
        <begin position="312"/>
        <end position="331"/>
    </location>
</feature>
<proteinExistence type="predicted"/>
<dbReference type="InterPro" id="IPR001851">
    <property type="entry name" value="ABC_transp_permease"/>
</dbReference>
<evidence type="ECO:0000256" key="5">
    <source>
        <dbReference type="ARBA" id="ARBA00023136"/>
    </source>
</evidence>
<keyword evidence="2" id="KW-1003">Cell membrane</keyword>
<dbReference type="OrthoDB" id="8456542at2"/>
<name>A0A1M5MJK7_9HYPH</name>
<feature type="transmembrane region" description="Helical" evidence="6">
    <location>
        <begin position="287"/>
        <end position="306"/>
    </location>
</feature>
<feature type="transmembrane region" description="Helical" evidence="6">
    <location>
        <begin position="260"/>
        <end position="280"/>
    </location>
</feature>
<dbReference type="Proteomes" id="UP000184485">
    <property type="component" value="Unassembled WGS sequence"/>
</dbReference>
<feature type="transmembrane region" description="Helical" evidence="6">
    <location>
        <begin position="12"/>
        <end position="29"/>
    </location>
</feature>
<reference evidence="7 8" key="1">
    <citation type="submission" date="2016-11" db="EMBL/GenBank/DDBJ databases">
        <authorList>
            <person name="Jaros S."/>
            <person name="Januszkiewicz K."/>
            <person name="Wedrychowicz H."/>
        </authorList>
    </citation>
    <scope>NUCLEOTIDE SEQUENCE [LARGE SCALE GENOMIC DNA]</scope>
    <source>
        <strain evidence="7 8">DSM 19436</strain>
    </source>
</reference>
<gene>
    <name evidence="7" type="ORF">SAMN02745157_4801</name>
</gene>
<keyword evidence="8" id="KW-1185">Reference proteome</keyword>
<protein>
    <submittedName>
        <fullName evidence="7">Ribose transport system permease protein</fullName>
    </submittedName>
</protein>
<accession>A0A1M5MJK7</accession>
<organism evidence="7 8">
    <name type="scientific">Kaistia soli DSM 19436</name>
    <dbReference type="NCBI Taxonomy" id="1122133"/>
    <lineage>
        <taxon>Bacteria</taxon>
        <taxon>Pseudomonadati</taxon>
        <taxon>Pseudomonadota</taxon>
        <taxon>Alphaproteobacteria</taxon>
        <taxon>Hyphomicrobiales</taxon>
        <taxon>Kaistiaceae</taxon>
        <taxon>Kaistia</taxon>
    </lineage>
</organism>
<dbReference type="Pfam" id="PF02653">
    <property type="entry name" value="BPD_transp_2"/>
    <property type="match status" value="1"/>
</dbReference>
<dbReference type="AlphaFoldDB" id="A0A1M5MJK7"/>
<evidence type="ECO:0000256" key="2">
    <source>
        <dbReference type="ARBA" id="ARBA00022475"/>
    </source>
</evidence>
<sequence length="338" mass="35195">MTGTSFARNLRMLLPAISLVVLLVAIYALQPRAISYVGFNLMLNLAIPIALATIAQMCVITVNDLDLSIGTYVGFVACVGATMLTGGVAALPLVKDLQASGALPAVLPWIMQTPLAGVVVLAFGILVYAALGALIHWRNLPSIVVTLGMSFVWLGLSVLILPVPGGQAPAWIRQMMTLKPAFIPFPIIAAIVIAVIAHILLMRTSYGAVLRGAGGNPKAIERAGWSLLRVKAAMFALAGFFGMLAGLSLVGLTTSGDANIALRYTLLSIAGVILGGGEFVGGRISPVGAVMGAATLTLAGSMLSFMRISPDWQIGAQGAILIVVLAARTLIDRAERNR</sequence>
<evidence type="ECO:0000256" key="1">
    <source>
        <dbReference type="ARBA" id="ARBA00004651"/>
    </source>
</evidence>
<evidence type="ECO:0000313" key="7">
    <source>
        <dbReference type="EMBL" id="SHG77395.1"/>
    </source>
</evidence>
<comment type="subcellular location">
    <subcellularLocation>
        <location evidence="1">Cell membrane</location>
        <topology evidence="1">Multi-pass membrane protein</topology>
    </subcellularLocation>
</comment>
<keyword evidence="3 6" id="KW-0812">Transmembrane</keyword>
<feature type="transmembrane region" description="Helical" evidence="6">
    <location>
        <begin position="232"/>
        <end position="254"/>
    </location>
</feature>
<feature type="transmembrane region" description="Helical" evidence="6">
    <location>
        <begin position="41"/>
        <end position="60"/>
    </location>
</feature>